<dbReference type="EMBL" id="CM047907">
    <property type="protein sequence ID" value="KAJ0084512.1"/>
    <property type="molecule type" value="Genomic_DNA"/>
</dbReference>
<proteinExistence type="predicted"/>
<name>A0ACC1ABU8_9ROSI</name>
<organism evidence="1 2">
    <name type="scientific">Pistacia atlantica</name>
    <dbReference type="NCBI Taxonomy" id="434234"/>
    <lineage>
        <taxon>Eukaryota</taxon>
        <taxon>Viridiplantae</taxon>
        <taxon>Streptophyta</taxon>
        <taxon>Embryophyta</taxon>
        <taxon>Tracheophyta</taxon>
        <taxon>Spermatophyta</taxon>
        <taxon>Magnoliopsida</taxon>
        <taxon>eudicotyledons</taxon>
        <taxon>Gunneridae</taxon>
        <taxon>Pentapetalae</taxon>
        <taxon>rosids</taxon>
        <taxon>malvids</taxon>
        <taxon>Sapindales</taxon>
        <taxon>Anacardiaceae</taxon>
        <taxon>Pistacia</taxon>
    </lineage>
</organism>
<dbReference type="Proteomes" id="UP001164250">
    <property type="component" value="Chromosome 11"/>
</dbReference>
<evidence type="ECO:0000313" key="2">
    <source>
        <dbReference type="Proteomes" id="UP001164250"/>
    </source>
</evidence>
<gene>
    <name evidence="1" type="ORF">Patl1_30482</name>
</gene>
<evidence type="ECO:0000313" key="1">
    <source>
        <dbReference type="EMBL" id="KAJ0084512.1"/>
    </source>
</evidence>
<protein>
    <submittedName>
        <fullName evidence="1">Uncharacterized protein</fullName>
    </submittedName>
</protein>
<reference evidence="2" key="1">
    <citation type="journal article" date="2023" name="G3 (Bethesda)">
        <title>Genome assembly and association tests identify interacting loci associated with vigor, precocity, and sex in interspecific pistachio rootstocks.</title>
        <authorList>
            <person name="Palmer W."/>
            <person name="Jacygrad E."/>
            <person name="Sagayaradj S."/>
            <person name="Cavanaugh K."/>
            <person name="Han R."/>
            <person name="Bertier L."/>
            <person name="Beede B."/>
            <person name="Kafkas S."/>
            <person name="Golino D."/>
            <person name="Preece J."/>
            <person name="Michelmore R."/>
        </authorList>
    </citation>
    <scope>NUCLEOTIDE SEQUENCE [LARGE SCALE GENOMIC DNA]</scope>
</reference>
<comment type="caution">
    <text evidence="1">The sequence shown here is derived from an EMBL/GenBank/DDBJ whole genome shotgun (WGS) entry which is preliminary data.</text>
</comment>
<sequence length="280" mass="31381">MKKFETMPSLHTFVLLINFLTTVSIAQHVPTSFCGKIQIKTPFISPNSNESSTFLNSMILCKSQKLYFRTSLGLFLVSSIDYTTKTLIISHPSSSSSSSSTRNYVSPSLLAAGFPSPPYTNSLLLFNCSNNKHPPSVSPFLISNCTRFHVYGTASQNQKQKVLKVPYFCLIVNNIEKLDMNFHPKDLNCSHYRRIYRRSLENVELGTRISFDIPNPDHVPDLCSQCEKPNGNCGVGLRCLCHAKECKDKVVSFGGSLNPVGNIVLSLLCFVVFMIFWSHY</sequence>
<accession>A0ACC1ABU8</accession>
<keyword evidence="2" id="KW-1185">Reference proteome</keyword>